<dbReference type="PANTHER" id="PTHR30055">
    <property type="entry name" value="HTH-TYPE TRANSCRIPTIONAL REGULATOR RUTR"/>
    <property type="match status" value="1"/>
</dbReference>
<dbReference type="RefSeq" id="WP_353982895.1">
    <property type="nucleotide sequence ID" value="NZ_JBEWLY010000008.1"/>
</dbReference>
<dbReference type="Pfam" id="PF00440">
    <property type="entry name" value="TetR_N"/>
    <property type="match status" value="1"/>
</dbReference>
<evidence type="ECO:0000313" key="6">
    <source>
        <dbReference type="Proteomes" id="UP001548713"/>
    </source>
</evidence>
<feature type="domain" description="HTH tetR-type" evidence="4">
    <location>
        <begin position="27"/>
        <end position="87"/>
    </location>
</feature>
<keyword evidence="1 2" id="KW-0238">DNA-binding</keyword>
<proteinExistence type="predicted"/>
<dbReference type="Proteomes" id="UP001548713">
    <property type="component" value="Unassembled WGS sequence"/>
</dbReference>
<comment type="caution">
    <text evidence="5">The sequence shown here is derived from an EMBL/GenBank/DDBJ whole genome shotgun (WGS) entry which is preliminary data.</text>
</comment>
<accession>A0ABV2CY09</accession>
<feature type="compositionally biased region" description="Polar residues" evidence="3">
    <location>
        <begin position="1"/>
        <end position="11"/>
    </location>
</feature>
<evidence type="ECO:0000256" key="3">
    <source>
        <dbReference type="SAM" id="MobiDB-lite"/>
    </source>
</evidence>
<evidence type="ECO:0000313" key="5">
    <source>
        <dbReference type="EMBL" id="MET1754487.1"/>
    </source>
</evidence>
<dbReference type="PRINTS" id="PR00455">
    <property type="entry name" value="HTHTETR"/>
</dbReference>
<dbReference type="Gene3D" id="1.10.357.10">
    <property type="entry name" value="Tetracycline Repressor, domain 2"/>
    <property type="match status" value="1"/>
</dbReference>
<feature type="DNA-binding region" description="H-T-H motif" evidence="2">
    <location>
        <begin position="50"/>
        <end position="69"/>
    </location>
</feature>
<dbReference type="InterPro" id="IPR039536">
    <property type="entry name" value="TetR_C_Proteobacteria"/>
</dbReference>
<dbReference type="PANTHER" id="PTHR30055:SF146">
    <property type="entry name" value="HTH-TYPE TRANSCRIPTIONAL DUAL REGULATOR CECR"/>
    <property type="match status" value="1"/>
</dbReference>
<dbReference type="InterPro" id="IPR001647">
    <property type="entry name" value="HTH_TetR"/>
</dbReference>
<reference evidence="5 6" key="1">
    <citation type="submission" date="2024-07" db="EMBL/GenBank/DDBJ databases">
        <title>Novosphingobium kalidii RD2P27.</title>
        <authorList>
            <person name="Sun J.-Q."/>
        </authorList>
    </citation>
    <scope>NUCLEOTIDE SEQUENCE [LARGE SCALE GENOMIC DNA]</scope>
    <source>
        <strain evidence="5 6">RD2P27</strain>
    </source>
</reference>
<evidence type="ECO:0000256" key="2">
    <source>
        <dbReference type="PROSITE-ProRule" id="PRU00335"/>
    </source>
</evidence>
<sequence length="225" mass="25244">MTAINKTSSTAAEARPRQGRPTREQARQRIEQLLDRALEMFLESGFELTTVEAIAASVGMTKRTVYARFTDKRELFRAAVMRAIDRWSVPASVLRDAETDSLKETLTAFTRIRMESALTPIGVRLSQITNAEAYRFPEIKRWVYEKGTLPALLFLADLLRRHAPAGSLDIERSEELALAYITLASGPARSASSGGSMKQEEREERIRLYVTLFLGGVWSCTSEPL</sequence>
<name>A0ABV2CY09_9SPHN</name>
<dbReference type="EMBL" id="JBEWLY010000008">
    <property type="protein sequence ID" value="MET1754487.1"/>
    <property type="molecule type" value="Genomic_DNA"/>
</dbReference>
<feature type="region of interest" description="Disordered" evidence="3">
    <location>
        <begin position="1"/>
        <end position="25"/>
    </location>
</feature>
<dbReference type="SUPFAM" id="SSF48498">
    <property type="entry name" value="Tetracyclin repressor-like, C-terminal domain"/>
    <property type="match status" value="1"/>
</dbReference>
<evidence type="ECO:0000256" key="1">
    <source>
        <dbReference type="ARBA" id="ARBA00023125"/>
    </source>
</evidence>
<dbReference type="SUPFAM" id="SSF46689">
    <property type="entry name" value="Homeodomain-like"/>
    <property type="match status" value="1"/>
</dbReference>
<evidence type="ECO:0000259" key="4">
    <source>
        <dbReference type="PROSITE" id="PS50977"/>
    </source>
</evidence>
<dbReference type="InterPro" id="IPR050109">
    <property type="entry name" value="HTH-type_TetR-like_transc_reg"/>
</dbReference>
<gene>
    <name evidence="5" type="ORF">ABVV53_03305</name>
</gene>
<dbReference type="Pfam" id="PF14246">
    <property type="entry name" value="TetR_C_7"/>
    <property type="match status" value="1"/>
</dbReference>
<organism evidence="5 6">
    <name type="scientific">Novosphingobium kalidii</name>
    <dbReference type="NCBI Taxonomy" id="3230299"/>
    <lineage>
        <taxon>Bacteria</taxon>
        <taxon>Pseudomonadati</taxon>
        <taxon>Pseudomonadota</taxon>
        <taxon>Alphaproteobacteria</taxon>
        <taxon>Sphingomonadales</taxon>
        <taxon>Sphingomonadaceae</taxon>
        <taxon>Novosphingobium</taxon>
    </lineage>
</organism>
<keyword evidence="6" id="KW-1185">Reference proteome</keyword>
<dbReference type="PROSITE" id="PS50977">
    <property type="entry name" value="HTH_TETR_2"/>
    <property type="match status" value="1"/>
</dbReference>
<dbReference type="InterPro" id="IPR036271">
    <property type="entry name" value="Tet_transcr_reg_TetR-rel_C_sf"/>
</dbReference>
<protein>
    <submittedName>
        <fullName evidence="5">TetR/AcrR family transcriptional regulator</fullName>
    </submittedName>
</protein>
<dbReference type="InterPro" id="IPR009057">
    <property type="entry name" value="Homeodomain-like_sf"/>
</dbReference>